<dbReference type="EMBL" id="JACHHO010000002">
    <property type="protein sequence ID" value="MBB5204787.1"/>
    <property type="molecule type" value="Genomic_DNA"/>
</dbReference>
<name>A0A840S106_9BURK</name>
<dbReference type="RefSeq" id="WP_138855568.1">
    <property type="nucleotide sequence ID" value="NZ_CP040709.1"/>
</dbReference>
<evidence type="ECO:0000313" key="2">
    <source>
        <dbReference type="EMBL" id="MBB5204787.1"/>
    </source>
</evidence>
<feature type="region of interest" description="Disordered" evidence="1">
    <location>
        <begin position="1"/>
        <end position="21"/>
    </location>
</feature>
<evidence type="ECO:0008006" key="4">
    <source>
        <dbReference type="Google" id="ProtNLM"/>
    </source>
</evidence>
<keyword evidence="3" id="KW-1185">Reference proteome</keyword>
<dbReference type="PANTHER" id="PTHR35399:SF2">
    <property type="entry name" value="DUF839 DOMAIN-CONTAINING PROTEIN"/>
    <property type="match status" value="1"/>
</dbReference>
<dbReference type="OrthoDB" id="9801383at2"/>
<feature type="compositionally biased region" description="Polar residues" evidence="1">
    <location>
        <begin position="8"/>
        <end position="21"/>
    </location>
</feature>
<dbReference type="Proteomes" id="UP000554837">
    <property type="component" value="Unassembled WGS sequence"/>
</dbReference>
<gene>
    <name evidence="2" type="ORF">HNQ51_002101</name>
</gene>
<sequence length="660" mass="70532">MAKDFSTMEASNGSDNTDIHSVSPTARRQLLRGGLASAVAGLLSPLAVQGGALTALLSGCASTGVRAPLLGFKSVALGEVDAVRVPEGYLTQVIAPWGDPIGVAGAQPAFKPDASNSAADQAVQMGMHHDGMAYFPLDGSRRGLLCMNHEYADHGLLFSDGGKDWTPEKVAKSQAAHGFSVIEIEQNAESQWAVVRPSRFARRVTANTPCQVNGPAAGHPLMRTAHDPSGRRVLGTLSNCAASRTPWGSFLSGEENFIGYFRGPNRPNAHEQRWGLRAGEQWGYRWVEHDERFDAAAHPNEPHRFGWIVELDPSDPQAAPVKRTAMGRAAHEGATVALCKDGRAVVYSGEDARFEYIYKFVSRDAMQPGGPKANAELLDHGTLYVARFDADGRGRWLPLVHGQGPLTAANGFADQGEVLIKTRQASDLLGATKMDRPEWIAVDPQGHVYCTLTNNSQRGAPGRPGVDAANPRANNVGGHIIRWKEEGDFHAERFSWSHFVLAGDPQAERTEARGQMKGDAFACPDGLFADARGVLWIQTDMSSADMGPGVEFLKKDPSAGALGPKELVKLGNNMMLAADPGTGEVRRFLVGPVGAEITGCDITPDGRTMFVNIQHPGETPGDLSDPAHPMAFSSWPSPAGGRPRSATVVIRKQDGGLIGT</sequence>
<protein>
    <recommendedName>
        <fullName evidence="4">PhoX family phosphatase</fullName>
    </recommendedName>
</protein>
<reference evidence="2 3" key="1">
    <citation type="submission" date="2020-08" db="EMBL/GenBank/DDBJ databases">
        <title>Genomic Encyclopedia of Type Strains, Phase IV (KMG-IV): sequencing the most valuable type-strain genomes for metagenomic binning, comparative biology and taxonomic classification.</title>
        <authorList>
            <person name="Goeker M."/>
        </authorList>
    </citation>
    <scope>NUCLEOTIDE SEQUENCE [LARGE SCALE GENOMIC DNA]</scope>
    <source>
        <strain evidence="2 3">DSM 23958</strain>
    </source>
</reference>
<organism evidence="2 3">
    <name type="scientific">Inhella inkyongensis</name>
    <dbReference type="NCBI Taxonomy" id="392593"/>
    <lineage>
        <taxon>Bacteria</taxon>
        <taxon>Pseudomonadati</taxon>
        <taxon>Pseudomonadota</taxon>
        <taxon>Betaproteobacteria</taxon>
        <taxon>Burkholderiales</taxon>
        <taxon>Sphaerotilaceae</taxon>
        <taxon>Inhella</taxon>
    </lineage>
</organism>
<proteinExistence type="predicted"/>
<accession>A0A840S106</accession>
<dbReference type="InterPro" id="IPR008557">
    <property type="entry name" value="PhoX"/>
</dbReference>
<dbReference type="SUPFAM" id="SSF63829">
    <property type="entry name" value="Calcium-dependent phosphotriesterase"/>
    <property type="match status" value="1"/>
</dbReference>
<dbReference type="PANTHER" id="PTHR35399">
    <property type="entry name" value="SLR8030 PROTEIN"/>
    <property type="match status" value="1"/>
</dbReference>
<comment type="caution">
    <text evidence="2">The sequence shown here is derived from an EMBL/GenBank/DDBJ whole genome shotgun (WGS) entry which is preliminary data.</text>
</comment>
<dbReference type="AlphaFoldDB" id="A0A840S106"/>
<dbReference type="Pfam" id="PF05787">
    <property type="entry name" value="PhoX"/>
    <property type="match status" value="1"/>
</dbReference>
<evidence type="ECO:0000256" key="1">
    <source>
        <dbReference type="SAM" id="MobiDB-lite"/>
    </source>
</evidence>
<evidence type="ECO:0000313" key="3">
    <source>
        <dbReference type="Proteomes" id="UP000554837"/>
    </source>
</evidence>